<evidence type="ECO:0000256" key="1">
    <source>
        <dbReference type="ARBA" id="ARBA00003932"/>
    </source>
</evidence>
<keyword evidence="10" id="KW-0614">Plasmid</keyword>
<dbReference type="GO" id="GO:0009279">
    <property type="term" value="C:cell outer membrane"/>
    <property type="evidence" value="ECO:0007669"/>
    <property type="project" value="UniProtKB-SubCell"/>
</dbReference>
<evidence type="ECO:0000256" key="2">
    <source>
        <dbReference type="ARBA" id="ARBA00004459"/>
    </source>
</evidence>
<evidence type="ECO:0000256" key="5">
    <source>
        <dbReference type="ARBA" id="ARBA00023139"/>
    </source>
</evidence>
<evidence type="ECO:0000256" key="6">
    <source>
        <dbReference type="ARBA" id="ARBA00023237"/>
    </source>
</evidence>
<dbReference type="InterPro" id="IPR000680">
    <property type="entry name" value="Borrelia_lipo"/>
</dbReference>
<dbReference type="AlphaFoldDB" id="W5SLT4"/>
<evidence type="ECO:0000256" key="7">
    <source>
        <dbReference type="ARBA" id="ARBA00023288"/>
    </source>
</evidence>
<evidence type="ECO:0000313" key="10">
    <source>
        <dbReference type="EMBL" id="AHH07648.1"/>
    </source>
</evidence>
<evidence type="ECO:0000256" key="4">
    <source>
        <dbReference type="ARBA" id="ARBA00023136"/>
    </source>
</evidence>
<keyword evidence="4 8" id="KW-0472">Membrane</keyword>
<dbReference type="HOGENOM" id="CLU_054711_2_1_12"/>
<gene>
    <name evidence="10" type="ORF">BCD_1582</name>
</gene>
<sequence length="186" mass="18850">MQEIVKVAKGKNISEPRSGSTAVKLGDADNKEGAKILSTNEASEAGSVSKAVLILSSVSGEEMLASIVKSTENRVVALTGNATSSTTPLEFAKGGTSAHLANASDAKAAAVAGGIALRSLVKDGKLASGAQDGQAGGKEEVQKVGITAVNKLLGAVEEIVKKTVKNVLEKVKEEVDKARDPKAAGQ</sequence>
<accession>W5SLT4</accession>
<protein>
    <recommendedName>
        <fullName evidence="8">Variable large protein</fullName>
    </recommendedName>
</protein>
<proteinExistence type="predicted"/>
<feature type="region of interest" description="Disordered" evidence="9">
    <location>
        <begin position="1"/>
        <end position="25"/>
    </location>
</feature>
<keyword evidence="3" id="KW-0732">Signal</keyword>
<evidence type="ECO:0000256" key="8">
    <source>
        <dbReference type="RuleBase" id="RU363105"/>
    </source>
</evidence>
<keyword evidence="5 8" id="KW-0564">Palmitate</keyword>
<dbReference type="Pfam" id="PF00921">
    <property type="entry name" value="Lipoprotein_2"/>
    <property type="match status" value="1"/>
</dbReference>
<evidence type="ECO:0000256" key="9">
    <source>
        <dbReference type="SAM" id="MobiDB-lite"/>
    </source>
</evidence>
<dbReference type="EMBL" id="CP004330">
    <property type="protein sequence ID" value="AHH07648.1"/>
    <property type="molecule type" value="Genomic_DNA"/>
</dbReference>
<dbReference type="SUPFAM" id="SSF74748">
    <property type="entry name" value="Variable surface antigen VlsE"/>
    <property type="match status" value="1"/>
</dbReference>
<keyword evidence="6 8" id="KW-0998">Cell outer membrane</keyword>
<geneLocation type="plasmid" evidence="10">
    <name>unnamed</name>
</geneLocation>
<evidence type="ECO:0000256" key="3">
    <source>
        <dbReference type="ARBA" id="ARBA00022729"/>
    </source>
</evidence>
<comment type="subcellular location">
    <subcellularLocation>
        <location evidence="2 8">Cell outer membrane</location>
        <topology evidence="2 8">Lipid-anchor</topology>
    </subcellularLocation>
</comment>
<organism evidence="10">
    <name type="scientific">Borrelia crocidurae DOU</name>
    <dbReference type="NCBI Taxonomy" id="1293575"/>
    <lineage>
        <taxon>Bacteria</taxon>
        <taxon>Pseudomonadati</taxon>
        <taxon>Spirochaetota</taxon>
        <taxon>Spirochaetia</taxon>
        <taxon>Spirochaetales</taxon>
        <taxon>Borreliaceae</taxon>
        <taxon>Borrelia</taxon>
    </lineage>
</organism>
<name>W5SLT4_9SPIR</name>
<comment type="function">
    <text evidence="1 8">The Vlp and Vsp proteins are antigenically distinct proteins, only one vlp or vsp gene is transcriptionally active at any one time. Switching between these genes is a mechanism of host immune response evasion.</text>
</comment>
<keyword evidence="7 8" id="KW-0449">Lipoprotein</keyword>
<reference evidence="10" key="1">
    <citation type="submission" date="2013-02" db="EMBL/GenBank/DDBJ databases">
        <title>Comparative genomics of Borrelia species.</title>
        <authorList>
            <person name="Schwan T.G."/>
            <person name="Raffel S.J."/>
            <person name="Porcella S.F."/>
        </authorList>
    </citation>
    <scope>NUCLEOTIDE SEQUENCE</scope>
    <source>
        <strain evidence="10">DOU</strain>
        <plasmid evidence="10">unnamed</plasmid>
    </source>
</reference>